<reference evidence="7 8" key="1">
    <citation type="submission" date="2018-04" db="EMBL/GenBank/DDBJ databases">
        <authorList>
            <person name="Vogel A."/>
        </authorList>
    </citation>
    <scope>NUCLEOTIDE SEQUENCE [LARGE SCALE GENOMIC DNA]</scope>
</reference>
<dbReference type="GO" id="GO:0009506">
    <property type="term" value="C:plasmodesma"/>
    <property type="evidence" value="ECO:0007669"/>
    <property type="project" value="TreeGrafter"/>
</dbReference>
<dbReference type="Pfam" id="PF03168">
    <property type="entry name" value="LEA_2"/>
    <property type="match status" value="1"/>
</dbReference>
<name>A0A484KNI8_9ASTE</name>
<dbReference type="GO" id="GO:0005886">
    <property type="term" value="C:plasma membrane"/>
    <property type="evidence" value="ECO:0007669"/>
    <property type="project" value="TreeGrafter"/>
</dbReference>
<dbReference type="GO" id="GO:0098542">
    <property type="term" value="P:defense response to other organism"/>
    <property type="evidence" value="ECO:0007669"/>
    <property type="project" value="InterPro"/>
</dbReference>
<evidence type="ECO:0000256" key="3">
    <source>
        <dbReference type="ARBA" id="ARBA00022989"/>
    </source>
</evidence>
<evidence type="ECO:0000256" key="2">
    <source>
        <dbReference type="ARBA" id="ARBA00022692"/>
    </source>
</evidence>
<dbReference type="OrthoDB" id="669838at2759"/>
<keyword evidence="3 5" id="KW-1133">Transmembrane helix</keyword>
<evidence type="ECO:0000313" key="7">
    <source>
        <dbReference type="EMBL" id="VFQ63636.1"/>
    </source>
</evidence>
<sequence length="194" mass="22275">MPPVPPAQRSPLPRRIAMALLALILLLGLVVLIIWLSVHPRKFHYSIEHAAISKYNLTNNRLNSNFYMVLRAENPNRRMSMYYDRIDVTVLYEDQKLSINNVHPFYQPRRNITHLDMYLVAKDATVYGAVARDLGMHQASGGALSLDVKIKAKIRQKVGVFKIHRKLKIFCGKVNVPFDTKKGFQRVFCDADLD</sequence>
<feature type="transmembrane region" description="Helical" evidence="5">
    <location>
        <begin position="16"/>
        <end position="38"/>
    </location>
</feature>
<keyword evidence="8" id="KW-1185">Reference proteome</keyword>
<gene>
    <name evidence="7" type="ORF">CCAM_LOCUS5412</name>
</gene>
<dbReference type="InterPro" id="IPR044839">
    <property type="entry name" value="NDR1-like"/>
</dbReference>
<dbReference type="EMBL" id="OOIL02000305">
    <property type="protein sequence ID" value="VFQ63636.1"/>
    <property type="molecule type" value="Genomic_DNA"/>
</dbReference>
<evidence type="ECO:0000256" key="1">
    <source>
        <dbReference type="ARBA" id="ARBA00004167"/>
    </source>
</evidence>
<proteinExistence type="predicted"/>
<keyword evidence="4 5" id="KW-0472">Membrane</keyword>
<evidence type="ECO:0000256" key="5">
    <source>
        <dbReference type="SAM" id="Phobius"/>
    </source>
</evidence>
<organism evidence="7 8">
    <name type="scientific">Cuscuta campestris</name>
    <dbReference type="NCBI Taxonomy" id="132261"/>
    <lineage>
        <taxon>Eukaryota</taxon>
        <taxon>Viridiplantae</taxon>
        <taxon>Streptophyta</taxon>
        <taxon>Embryophyta</taxon>
        <taxon>Tracheophyta</taxon>
        <taxon>Spermatophyta</taxon>
        <taxon>Magnoliopsida</taxon>
        <taxon>eudicotyledons</taxon>
        <taxon>Gunneridae</taxon>
        <taxon>Pentapetalae</taxon>
        <taxon>asterids</taxon>
        <taxon>lamiids</taxon>
        <taxon>Solanales</taxon>
        <taxon>Convolvulaceae</taxon>
        <taxon>Cuscuteae</taxon>
        <taxon>Cuscuta</taxon>
        <taxon>Cuscuta subgen. Grammica</taxon>
        <taxon>Cuscuta sect. Cleistogrammica</taxon>
    </lineage>
</organism>
<keyword evidence="2 5" id="KW-0812">Transmembrane</keyword>
<evidence type="ECO:0000313" key="8">
    <source>
        <dbReference type="Proteomes" id="UP000595140"/>
    </source>
</evidence>
<accession>A0A484KNI8</accession>
<dbReference type="Proteomes" id="UP000595140">
    <property type="component" value="Unassembled WGS sequence"/>
</dbReference>
<dbReference type="PANTHER" id="PTHR31415:SF130">
    <property type="entry name" value="NDR1_HIN1-LIKE PROTEIN 6"/>
    <property type="match status" value="1"/>
</dbReference>
<evidence type="ECO:0000259" key="6">
    <source>
        <dbReference type="Pfam" id="PF03168"/>
    </source>
</evidence>
<dbReference type="AlphaFoldDB" id="A0A484KNI8"/>
<dbReference type="PANTHER" id="PTHR31415">
    <property type="entry name" value="OS05G0367900 PROTEIN"/>
    <property type="match status" value="1"/>
</dbReference>
<feature type="domain" description="Late embryogenesis abundant protein LEA-2 subgroup" evidence="6">
    <location>
        <begin position="70"/>
        <end position="166"/>
    </location>
</feature>
<dbReference type="InterPro" id="IPR004864">
    <property type="entry name" value="LEA_2"/>
</dbReference>
<comment type="subcellular location">
    <subcellularLocation>
        <location evidence="1">Membrane</location>
        <topology evidence="1">Single-pass membrane protein</topology>
    </subcellularLocation>
</comment>
<protein>
    <recommendedName>
        <fullName evidence="6">Late embryogenesis abundant protein LEA-2 subgroup domain-containing protein</fullName>
    </recommendedName>
</protein>
<evidence type="ECO:0000256" key="4">
    <source>
        <dbReference type="ARBA" id="ARBA00023136"/>
    </source>
</evidence>